<accession>A0A9X2EVR3</accession>
<dbReference type="AlphaFoldDB" id="A0A9X2EVR3"/>
<gene>
    <name evidence="1" type="ORF">MO867_21120</name>
</gene>
<reference evidence="1" key="1">
    <citation type="journal article" date="2022" name="Arch. Microbiol.">
        <title>Microbulbifer okhotskensis sp. nov., isolated from a deep bottom sediment of the Okhotsk Sea.</title>
        <authorList>
            <person name="Romanenko L."/>
            <person name="Kurilenko V."/>
            <person name="Otstavnykh N."/>
            <person name="Velansky P."/>
            <person name="Isaeva M."/>
            <person name="Mikhailov V."/>
        </authorList>
    </citation>
    <scope>NUCLEOTIDE SEQUENCE</scope>
    <source>
        <strain evidence="1">OS29</strain>
    </source>
</reference>
<proteinExistence type="predicted"/>
<dbReference type="Proteomes" id="UP001139028">
    <property type="component" value="Unassembled WGS sequence"/>
</dbReference>
<dbReference type="EMBL" id="JALBWM010000209">
    <property type="protein sequence ID" value="MCO1336833.1"/>
    <property type="molecule type" value="Genomic_DNA"/>
</dbReference>
<evidence type="ECO:0000313" key="1">
    <source>
        <dbReference type="EMBL" id="MCO1336833.1"/>
    </source>
</evidence>
<evidence type="ECO:0000313" key="2">
    <source>
        <dbReference type="Proteomes" id="UP001139028"/>
    </source>
</evidence>
<protein>
    <submittedName>
        <fullName evidence="1">Uncharacterized protein</fullName>
    </submittedName>
</protein>
<name>A0A9X2EVR3_9GAMM</name>
<sequence length="187" mass="20860">MTVYKINRPFDEFYTFTIKNAELGSKMPKYSPKFRAQPRLDQWVKPNAEFYAGDTYAHDKPRIPDITTWVTGNLVLNKKAFDILGEKLATSGEFLPVSVEGIDYYMLNTLKVIPKDGIDLSGATDFFDSGVNRGKINVGFDTSTLGNSVVFKTPTDHLLYSYCTEELKTLLEAHSLLGLDLEGVSAG</sequence>
<organism evidence="1 2">
    <name type="scientific">Microbulbifer okhotskensis</name>
    <dbReference type="NCBI Taxonomy" id="2926617"/>
    <lineage>
        <taxon>Bacteria</taxon>
        <taxon>Pseudomonadati</taxon>
        <taxon>Pseudomonadota</taxon>
        <taxon>Gammaproteobacteria</taxon>
        <taxon>Cellvibrionales</taxon>
        <taxon>Microbulbiferaceae</taxon>
        <taxon>Microbulbifer</taxon>
    </lineage>
</organism>
<keyword evidence="2" id="KW-1185">Reference proteome</keyword>
<comment type="caution">
    <text evidence="1">The sequence shown here is derived from an EMBL/GenBank/DDBJ whole genome shotgun (WGS) entry which is preliminary data.</text>
</comment>
<dbReference type="RefSeq" id="WP_252472798.1">
    <property type="nucleotide sequence ID" value="NZ_JALBWM010000209.1"/>
</dbReference>